<dbReference type="AlphaFoldDB" id="A0AAV7VWI9"/>
<feature type="region of interest" description="Disordered" evidence="1">
    <location>
        <begin position="1"/>
        <end position="63"/>
    </location>
</feature>
<comment type="caution">
    <text evidence="2">The sequence shown here is derived from an EMBL/GenBank/DDBJ whole genome shotgun (WGS) entry which is preliminary data.</text>
</comment>
<reference evidence="2" key="1">
    <citation type="journal article" date="2022" name="bioRxiv">
        <title>Sequencing and chromosome-scale assembly of the giantPleurodeles waltlgenome.</title>
        <authorList>
            <person name="Brown T."/>
            <person name="Elewa A."/>
            <person name="Iarovenko S."/>
            <person name="Subramanian E."/>
            <person name="Araus A.J."/>
            <person name="Petzold A."/>
            <person name="Susuki M."/>
            <person name="Suzuki K.-i.T."/>
            <person name="Hayashi T."/>
            <person name="Toyoda A."/>
            <person name="Oliveira C."/>
            <person name="Osipova E."/>
            <person name="Leigh N.D."/>
            <person name="Simon A."/>
            <person name="Yun M.H."/>
        </authorList>
    </citation>
    <scope>NUCLEOTIDE SEQUENCE</scope>
    <source>
        <strain evidence="2">20211129_DDA</strain>
        <tissue evidence="2">Liver</tissue>
    </source>
</reference>
<protein>
    <submittedName>
        <fullName evidence="2">Uncharacterized protein</fullName>
    </submittedName>
</protein>
<organism evidence="2 3">
    <name type="scientific">Pleurodeles waltl</name>
    <name type="common">Iberian ribbed newt</name>
    <dbReference type="NCBI Taxonomy" id="8319"/>
    <lineage>
        <taxon>Eukaryota</taxon>
        <taxon>Metazoa</taxon>
        <taxon>Chordata</taxon>
        <taxon>Craniata</taxon>
        <taxon>Vertebrata</taxon>
        <taxon>Euteleostomi</taxon>
        <taxon>Amphibia</taxon>
        <taxon>Batrachia</taxon>
        <taxon>Caudata</taxon>
        <taxon>Salamandroidea</taxon>
        <taxon>Salamandridae</taxon>
        <taxon>Pleurodelinae</taxon>
        <taxon>Pleurodeles</taxon>
    </lineage>
</organism>
<accession>A0AAV7VWI9</accession>
<gene>
    <name evidence="2" type="ORF">NDU88_000321</name>
</gene>
<sequence>MEVQIVGPVRGRLPADYSTSQRAGPSLWNRSCENLEGQGRGSHGRNPAQREASDCAPCQRGGKGIKLRDIGPFPCSRVGRGPGRSVRFVLVPSRRPSQMAKSRPRARGFASVKDLLQRTQLPVPSSRKDPAKGTPSQRASSLAAEEEGQPSAMRSNIRQLMVAFREETGLLHQEVRKLLSNVDKAIQTLDVWTNHLEVA</sequence>
<evidence type="ECO:0000313" key="3">
    <source>
        <dbReference type="Proteomes" id="UP001066276"/>
    </source>
</evidence>
<evidence type="ECO:0000256" key="1">
    <source>
        <dbReference type="SAM" id="MobiDB-lite"/>
    </source>
</evidence>
<keyword evidence="3" id="KW-1185">Reference proteome</keyword>
<name>A0AAV7VWI9_PLEWA</name>
<evidence type="ECO:0000313" key="2">
    <source>
        <dbReference type="EMBL" id="KAJ1204886.1"/>
    </source>
</evidence>
<proteinExistence type="predicted"/>
<feature type="region of interest" description="Disordered" evidence="1">
    <location>
        <begin position="121"/>
        <end position="154"/>
    </location>
</feature>
<dbReference type="EMBL" id="JANPWB010000002">
    <property type="protein sequence ID" value="KAJ1204886.1"/>
    <property type="molecule type" value="Genomic_DNA"/>
</dbReference>
<feature type="compositionally biased region" description="Polar residues" evidence="1">
    <location>
        <begin position="17"/>
        <end position="32"/>
    </location>
</feature>
<dbReference type="Proteomes" id="UP001066276">
    <property type="component" value="Chromosome 1_2"/>
</dbReference>